<dbReference type="Proteomes" id="UP000050867">
    <property type="component" value="Unassembled WGS sequence"/>
</dbReference>
<dbReference type="AlphaFoldDB" id="A0A0T6LLH0"/>
<evidence type="ECO:0000313" key="3">
    <source>
        <dbReference type="Proteomes" id="UP000050867"/>
    </source>
</evidence>
<sequence length="318" mass="34769">MRRAAVSVAPVVLMASGCVTVHGEDAMVPAVDKAEAAKVVRHFATTSNRVNRDLDAELNATVEAGVLAAIDEASLKVRRSKKPEGDPEFEPLELSDTTYLVPELRGGDWPKWFMADTANNRGDDRWLFAFVREGKDQPWRATYLTAFEKDEMPEFELDEDGLAQAVPVNATGLAVAPGRLSETYTDYLAADRTPDTFEDGPATSELREARQKERKTARYVTQFVDQPVTEERFAPLALRTADGGALVMFTTRHSWKITYAQGVPLPPTDDFTKVLMSGTPKRSVTRTALAEQAAVVPKGSGPVTVVNRISGVISARGE</sequence>
<name>A0A0T6LLH0_WENVI</name>
<dbReference type="EMBL" id="LLZU01000039">
    <property type="protein sequence ID" value="KRV46690.1"/>
    <property type="molecule type" value="Genomic_DNA"/>
</dbReference>
<evidence type="ECO:0000313" key="2">
    <source>
        <dbReference type="EMBL" id="KRV46690.1"/>
    </source>
</evidence>
<evidence type="ECO:0000259" key="1">
    <source>
        <dbReference type="Pfam" id="PF26366"/>
    </source>
</evidence>
<dbReference type="Pfam" id="PF26366">
    <property type="entry name" value="DUF8094"/>
    <property type="match status" value="1"/>
</dbReference>
<dbReference type="InterPro" id="IPR058407">
    <property type="entry name" value="DUF8094"/>
</dbReference>
<dbReference type="PROSITE" id="PS51257">
    <property type="entry name" value="PROKAR_LIPOPROTEIN"/>
    <property type="match status" value="1"/>
</dbReference>
<comment type="caution">
    <text evidence="2">The sequence shown here is derived from an EMBL/GenBank/DDBJ whole genome shotgun (WGS) entry which is preliminary data.</text>
</comment>
<dbReference type="STRING" id="76728.AQ490_12550"/>
<reference evidence="2 3" key="1">
    <citation type="submission" date="2015-10" db="EMBL/GenBank/DDBJ databases">
        <title>Draft genome sequence of pyrrolomycin-producing Streptomyces vitaminophilus.</title>
        <authorList>
            <person name="Graham D.E."/>
            <person name="Mahan K.M."/>
            <person name="Klingeman D.M."/>
            <person name="Hettich R.L."/>
            <person name="Parry R.J."/>
        </authorList>
    </citation>
    <scope>NUCLEOTIDE SEQUENCE [LARGE SCALE GENOMIC DNA]</scope>
    <source>
        <strain evidence="2 3">ATCC 31673</strain>
    </source>
</reference>
<accession>A0A0T6LLH0</accession>
<gene>
    <name evidence="2" type="ORF">AQ490_12550</name>
</gene>
<protein>
    <recommendedName>
        <fullName evidence="1">DUF8094 domain-containing protein</fullName>
    </recommendedName>
</protein>
<proteinExistence type="predicted"/>
<feature type="domain" description="DUF8094" evidence="1">
    <location>
        <begin position="28"/>
        <end position="317"/>
    </location>
</feature>
<dbReference type="eggNOG" id="ENOG502ZCCY">
    <property type="taxonomic scope" value="Bacteria"/>
</dbReference>
<organism evidence="2 3">
    <name type="scientific">Wenjunlia vitaminophila</name>
    <name type="common">Streptomyces vitaminophilus</name>
    <dbReference type="NCBI Taxonomy" id="76728"/>
    <lineage>
        <taxon>Bacteria</taxon>
        <taxon>Bacillati</taxon>
        <taxon>Actinomycetota</taxon>
        <taxon>Actinomycetes</taxon>
        <taxon>Kitasatosporales</taxon>
        <taxon>Streptomycetaceae</taxon>
        <taxon>Wenjunlia</taxon>
    </lineage>
</organism>
<keyword evidence="3" id="KW-1185">Reference proteome</keyword>